<sequence>MVCNHSESDTAPCHNSEDEYPDWATSGSENKSAFEVGILLLVIIVRTNTQIGLPRVPKTSLRLKLVFSLKLKNQSVSVDLDNKRNHIPDDSDIQNVPASLLLCIQQGKSKAGVKRRSTSERSSEAKYNAECWRPYADGRAEKEKAYKMFTKED</sequence>
<proteinExistence type="predicted"/>
<name>A0AAW1MFD6_POPJA</name>
<gene>
    <name evidence="2" type="ORF">QE152_g7240</name>
</gene>
<dbReference type="AlphaFoldDB" id="A0AAW1MFD6"/>
<comment type="caution">
    <text evidence="2">The sequence shown here is derived from an EMBL/GenBank/DDBJ whole genome shotgun (WGS) entry which is preliminary data.</text>
</comment>
<dbReference type="EMBL" id="JASPKY010000052">
    <property type="protein sequence ID" value="KAK9745084.1"/>
    <property type="molecule type" value="Genomic_DNA"/>
</dbReference>
<dbReference type="Proteomes" id="UP001458880">
    <property type="component" value="Unassembled WGS sequence"/>
</dbReference>
<evidence type="ECO:0000313" key="3">
    <source>
        <dbReference type="Proteomes" id="UP001458880"/>
    </source>
</evidence>
<feature type="region of interest" description="Disordered" evidence="1">
    <location>
        <begin position="1"/>
        <end position="26"/>
    </location>
</feature>
<reference evidence="2 3" key="1">
    <citation type="journal article" date="2024" name="BMC Genomics">
        <title>De novo assembly and annotation of Popillia japonica's genome with initial clues to its potential as an invasive pest.</title>
        <authorList>
            <person name="Cucini C."/>
            <person name="Boschi S."/>
            <person name="Funari R."/>
            <person name="Cardaioli E."/>
            <person name="Iannotti N."/>
            <person name="Marturano G."/>
            <person name="Paoli F."/>
            <person name="Bruttini M."/>
            <person name="Carapelli A."/>
            <person name="Frati F."/>
            <person name="Nardi F."/>
        </authorList>
    </citation>
    <scope>NUCLEOTIDE SEQUENCE [LARGE SCALE GENOMIC DNA]</scope>
    <source>
        <strain evidence="2">DMR45628</strain>
    </source>
</reference>
<protein>
    <submittedName>
        <fullName evidence="2">Uncharacterized protein</fullName>
    </submittedName>
</protein>
<keyword evidence="3" id="KW-1185">Reference proteome</keyword>
<evidence type="ECO:0000256" key="1">
    <source>
        <dbReference type="SAM" id="MobiDB-lite"/>
    </source>
</evidence>
<evidence type="ECO:0000313" key="2">
    <source>
        <dbReference type="EMBL" id="KAK9745084.1"/>
    </source>
</evidence>
<organism evidence="2 3">
    <name type="scientific">Popillia japonica</name>
    <name type="common">Japanese beetle</name>
    <dbReference type="NCBI Taxonomy" id="7064"/>
    <lineage>
        <taxon>Eukaryota</taxon>
        <taxon>Metazoa</taxon>
        <taxon>Ecdysozoa</taxon>
        <taxon>Arthropoda</taxon>
        <taxon>Hexapoda</taxon>
        <taxon>Insecta</taxon>
        <taxon>Pterygota</taxon>
        <taxon>Neoptera</taxon>
        <taxon>Endopterygota</taxon>
        <taxon>Coleoptera</taxon>
        <taxon>Polyphaga</taxon>
        <taxon>Scarabaeiformia</taxon>
        <taxon>Scarabaeidae</taxon>
        <taxon>Rutelinae</taxon>
        <taxon>Popillia</taxon>
    </lineage>
</organism>
<accession>A0AAW1MFD6</accession>